<organism evidence="2 3">
    <name type="scientific">Exophiala bonariae</name>
    <dbReference type="NCBI Taxonomy" id="1690606"/>
    <lineage>
        <taxon>Eukaryota</taxon>
        <taxon>Fungi</taxon>
        <taxon>Dikarya</taxon>
        <taxon>Ascomycota</taxon>
        <taxon>Pezizomycotina</taxon>
        <taxon>Eurotiomycetes</taxon>
        <taxon>Chaetothyriomycetidae</taxon>
        <taxon>Chaetothyriales</taxon>
        <taxon>Herpotrichiellaceae</taxon>
        <taxon>Exophiala</taxon>
    </lineage>
</organism>
<accession>A0AAV9NR23</accession>
<comment type="caution">
    <text evidence="2">The sequence shown here is derived from an EMBL/GenBank/DDBJ whole genome shotgun (WGS) entry which is preliminary data.</text>
</comment>
<evidence type="ECO:0000313" key="2">
    <source>
        <dbReference type="EMBL" id="KAK5064784.1"/>
    </source>
</evidence>
<dbReference type="EMBL" id="JAVRRD010000001">
    <property type="protein sequence ID" value="KAK5064784.1"/>
    <property type="molecule type" value="Genomic_DNA"/>
</dbReference>
<sequence length="593" mass="69295">MKPEELSDFAHDIRNFSPADIDRLHRVLLRLQEDHIESTPESLRREHKAVYLEEGQNPNVEDPCLNWLLDLARTESETPLNEKFLDVLQEAHIVLTTDGTLTDGGSEYGASRRAASVEVIPPFPTRPQSSDSFDDNNRIWLQAVALDSRKLASQALDQWRQKLYLKREDALERENPELNRLADEVYRTNLARKAITHWRNTIKEMQDLERVAVEFRAKRDAASVLKTWTLAARERLFVRVRDERLLHKTLEDWHNKTADIKEMEVAADAISIRQAAQNVLQVVATRRADLRERHQEADHLYGRNIIRRVLSTWHTHVEQQRVNDRRAMAAVEYFSSKHTLQTWREKTRIRADEKHAQQAHEQMLAVKYFRRWQALVKSSKEATYSAAYKSMRRKVKINIGRAALNTWRQKTIRIREMRIMSDEFRARKKIEHTGRVAHSAIMVMFNKAEQVQDLTRQADAFGNKHAIARLEIFGSKWLSPTRKILEDQRKADEYHTIKTDGYSLSRLRNWRNLTFRTSRLENDADGLFRRNEKKRALGFLQKWRSGAANVKQEPASVDERLPPVTPAARRVQLLASTTPAYTPASVMFRRIQQ</sequence>
<keyword evidence="3" id="KW-1185">Reference proteome</keyword>
<gene>
    <name evidence="2" type="ORF">LTR84_000618</name>
</gene>
<dbReference type="GeneID" id="89968840"/>
<dbReference type="Pfam" id="PF08457">
    <property type="entry name" value="Sfi1"/>
    <property type="match status" value="1"/>
</dbReference>
<dbReference type="RefSeq" id="XP_064712108.1">
    <property type="nucleotide sequence ID" value="XM_064844248.1"/>
</dbReference>
<feature type="domain" description="Sfi1 spindle body" evidence="1">
    <location>
        <begin position="285"/>
        <end position="545"/>
    </location>
</feature>
<dbReference type="Proteomes" id="UP001358417">
    <property type="component" value="Unassembled WGS sequence"/>
</dbReference>
<protein>
    <recommendedName>
        <fullName evidence="1">Sfi1 spindle body domain-containing protein</fullName>
    </recommendedName>
</protein>
<reference evidence="2 3" key="1">
    <citation type="submission" date="2023-08" db="EMBL/GenBank/DDBJ databases">
        <title>Black Yeasts Isolated from many extreme environments.</title>
        <authorList>
            <person name="Coleine C."/>
            <person name="Stajich J.E."/>
            <person name="Selbmann L."/>
        </authorList>
    </citation>
    <scope>NUCLEOTIDE SEQUENCE [LARGE SCALE GENOMIC DNA]</scope>
    <source>
        <strain evidence="2 3">CCFEE 5792</strain>
    </source>
</reference>
<name>A0AAV9NR23_9EURO</name>
<evidence type="ECO:0000313" key="3">
    <source>
        <dbReference type="Proteomes" id="UP001358417"/>
    </source>
</evidence>
<dbReference type="AlphaFoldDB" id="A0AAV9NR23"/>
<proteinExistence type="predicted"/>
<dbReference type="InterPro" id="IPR013665">
    <property type="entry name" value="Sfi1_dom"/>
</dbReference>
<evidence type="ECO:0000259" key="1">
    <source>
        <dbReference type="Pfam" id="PF08457"/>
    </source>
</evidence>